<evidence type="ECO:0000313" key="1">
    <source>
        <dbReference type="EMBL" id="OJJ01726.1"/>
    </source>
</evidence>
<dbReference type="AlphaFoldDB" id="A0A1L9PJW6"/>
<reference evidence="2" key="1">
    <citation type="journal article" date="2017" name="Genome Biol.">
        <title>Comparative genomics reveals high biological diversity and specific adaptations in the industrially and medically important fungal genus Aspergillus.</title>
        <authorList>
            <person name="de Vries R.P."/>
            <person name="Riley R."/>
            <person name="Wiebenga A."/>
            <person name="Aguilar-Osorio G."/>
            <person name="Amillis S."/>
            <person name="Uchima C.A."/>
            <person name="Anderluh G."/>
            <person name="Asadollahi M."/>
            <person name="Askin M."/>
            <person name="Barry K."/>
            <person name="Battaglia E."/>
            <person name="Bayram O."/>
            <person name="Benocci T."/>
            <person name="Braus-Stromeyer S.A."/>
            <person name="Caldana C."/>
            <person name="Canovas D."/>
            <person name="Cerqueira G.C."/>
            <person name="Chen F."/>
            <person name="Chen W."/>
            <person name="Choi C."/>
            <person name="Clum A."/>
            <person name="Dos Santos R.A."/>
            <person name="Damasio A.R."/>
            <person name="Diallinas G."/>
            <person name="Emri T."/>
            <person name="Fekete E."/>
            <person name="Flipphi M."/>
            <person name="Freyberg S."/>
            <person name="Gallo A."/>
            <person name="Gournas C."/>
            <person name="Habgood R."/>
            <person name="Hainaut M."/>
            <person name="Harispe M.L."/>
            <person name="Henrissat B."/>
            <person name="Hilden K.S."/>
            <person name="Hope R."/>
            <person name="Hossain A."/>
            <person name="Karabika E."/>
            <person name="Karaffa L."/>
            <person name="Karanyi Z."/>
            <person name="Krasevec N."/>
            <person name="Kuo A."/>
            <person name="Kusch H."/>
            <person name="LaButti K."/>
            <person name="Lagendijk E.L."/>
            <person name="Lapidus A."/>
            <person name="Levasseur A."/>
            <person name="Lindquist E."/>
            <person name="Lipzen A."/>
            <person name="Logrieco A.F."/>
            <person name="MacCabe A."/>
            <person name="Maekelae M.R."/>
            <person name="Malavazi I."/>
            <person name="Melin P."/>
            <person name="Meyer V."/>
            <person name="Mielnichuk N."/>
            <person name="Miskei M."/>
            <person name="Molnar A.P."/>
            <person name="Mule G."/>
            <person name="Ngan C.Y."/>
            <person name="Orejas M."/>
            <person name="Orosz E."/>
            <person name="Ouedraogo J.P."/>
            <person name="Overkamp K.M."/>
            <person name="Park H.-S."/>
            <person name="Perrone G."/>
            <person name="Piumi F."/>
            <person name="Punt P.J."/>
            <person name="Ram A.F."/>
            <person name="Ramon A."/>
            <person name="Rauscher S."/>
            <person name="Record E."/>
            <person name="Riano-Pachon D.M."/>
            <person name="Robert V."/>
            <person name="Roehrig J."/>
            <person name="Ruller R."/>
            <person name="Salamov A."/>
            <person name="Salih N.S."/>
            <person name="Samson R.A."/>
            <person name="Sandor E."/>
            <person name="Sanguinetti M."/>
            <person name="Schuetze T."/>
            <person name="Sepcic K."/>
            <person name="Shelest E."/>
            <person name="Sherlock G."/>
            <person name="Sophianopoulou V."/>
            <person name="Squina F.M."/>
            <person name="Sun H."/>
            <person name="Susca A."/>
            <person name="Todd R.B."/>
            <person name="Tsang A."/>
            <person name="Unkles S.E."/>
            <person name="van de Wiele N."/>
            <person name="van Rossen-Uffink D."/>
            <person name="Oliveira J.V."/>
            <person name="Vesth T.C."/>
            <person name="Visser J."/>
            <person name="Yu J.-H."/>
            <person name="Zhou M."/>
            <person name="Andersen M.R."/>
            <person name="Archer D.B."/>
            <person name="Baker S.E."/>
            <person name="Benoit I."/>
            <person name="Brakhage A.A."/>
            <person name="Braus G.H."/>
            <person name="Fischer R."/>
            <person name="Frisvad J.C."/>
            <person name="Goldman G.H."/>
            <person name="Houbraken J."/>
            <person name="Oakley B."/>
            <person name="Pocsi I."/>
            <person name="Scazzocchio C."/>
            <person name="Seiboth B."/>
            <person name="vanKuyk P.A."/>
            <person name="Wortman J."/>
            <person name="Dyer P.S."/>
            <person name="Grigoriev I.V."/>
        </authorList>
    </citation>
    <scope>NUCLEOTIDE SEQUENCE [LARGE SCALE GENOMIC DNA]</scope>
    <source>
        <strain evidence="2">CBS 583.65</strain>
    </source>
</reference>
<gene>
    <name evidence="1" type="ORF">ASPVEDRAFT_41314</name>
</gene>
<dbReference type="EMBL" id="KV878128">
    <property type="protein sequence ID" value="OJJ01726.1"/>
    <property type="molecule type" value="Genomic_DNA"/>
</dbReference>
<evidence type="ECO:0000313" key="2">
    <source>
        <dbReference type="Proteomes" id="UP000184073"/>
    </source>
</evidence>
<protein>
    <recommendedName>
        <fullName evidence="3">Tafazzin family protein</fullName>
    </recommendedName>
</protein>
<dbReference type="Proteomes" id="UP000184073">
    <property type="component" value="Unassembled WGS sequence"/>
</dbReference>
<dbReference type="STRING" id="1036611.A0A1L9PJW6"/>
<dbReference type="RefSeq" id="XP_040667488.1">
    <property type="nucleotide sequence ID" value="XM_040812318.1"/>
</dbReference>
<evidence type="ECO:0008006" key="3">
    <source>
        <dbReference type="Google" id="ProtNLM"/>
    </source>
</evidence>
<organism evidence="1 2">
    <name type="scientific">Aspergillus versicolor CBS 583.65</name>
    <dbReference type="NCBI Taxonomy" id="1036611"/>
    <lineage>
        <taxon>Eukaryota</taxon>
        <taxon>Fungi</taxon>
        <taxon>Dikarya</taxon>
        <taxon>Ascomycota</taxon>
        <taxon>Pezizomycotina</taxon>
        <taxon>Eurotiomycetes</taxon>
        <taxon>Eurotiomycetidae</taxon>
        <taxon>Eurotiales</taxon>
        <taxon>Aspergillaceae</taxon>
        <taxon>Aspergillus</taxon>
        <taxon>Aspergillus subgen. Nidulantes</taxon>
    </lineage>
</organism>
<proteinExistence type="predicted"/>
<dbReference type="VEuPathDB" id="FungiDB:ASPVEDRAFT_41314"/>
<name>A0A1L9PJW6_ASPVE</name>
<dbReference type="OrthoDB" id="193467at2759"/>
<dbReference type="GeneID" id="63727829"/>
<sequence>MSRQTDSGATGESPSLFWRSLSATTIFSVAGLCRSFLYGCSYPETHGLEQFLQLLESRKDPSQRKKGLLTVSNHISVYNG</sequence>
<keyword evidence="2" id="KW-1185">Reference proteome</keyword>
<accession>A0A1L9PJW6</accession>